<organism evidence="1 2">
    <name type="scientific">Candidatus Opimibacter skivensis</name>
    <dbReference type="NCBI Taxonomy" id="2982028"/>
    <lineage>
        <taxon>Bacteria</taxon>
        <taxon>Pseudomonadati</taxon>
        <taxon>Bacteroidota</taxon>
        <taxon>Saprospiria</taxon>
        <taxon>Saprospirales</taxon>
        <taxon>Saprospiraceae</taxon>
        <taxon>Candidatus Opimibacter</taxon>
    </lineage>
</organism>
<dbReference type="AlphaFoldDB" id="A0A9D7T066"/>
<proteinExistence type="predicted"/>
<evidence type="ECO:0000313" key="2">
    <source>
        <dbReference type="Proteomes" id="UP000808337"/>
    </source>
</evidence>
<reference evidence="1 2" key="1">
    <citation type="submission" date="2020-10" db="EMBL/GenBank/DDBJ databases">
        <title>Connecting structure to function with the recovery of over 1000 high-quality activated sludge metagenome-assembled genomes encoding full-length rRNA genes using long-read sequencing.</title>
        <authorList>
            <person name="Singleton C.M."/>
            <person name="Petriglieri F."/>
            <person name="Kristensen J.M."/>
            <person name="Kirkegaard R.H."/>
            <person name="Michaelsen T.Y."/>
            <person name="Andersen M.H."/>
            <person name="Karst S.M."/>
            <person name="Dueholm M.S."/>
            <person name="Nielsen P.H."/>
            <person name="Albertsen M."/>
        </authorList>
    </citation>
    <scope>NUCLEOTIDE SEQUENCE [LARGE SCALE GENOMIC DNA]</scope>
    <source>
        <strain evidence="1">Ribe_18-Q3-R11-54_MAXAC.273</strain>
    </source>
</reference>
<sequence length="71" mass="8178">MPWTNGIETGIINLIEKENLHKPIILAHFVTGTQVALNLAHDWSGSEQFSDHHWRFTISLSSIPIERWLMV</sequence>
<dbReference type="EMBL" id="JADKGY010000033">
    <property type="protein sequence ID" value="MBK9985222.1"/>
    <property type="molecule type" value="Genomic_DNA"/>
</dbReference>
<comment type="caution">
    <text evidence="1">The sequence shown here is derived from an EMBL/GenBank/DDBJ whole genome shotgun (WGS) entry which is preliminary data.</text>
</comment>
<gene>
    <name evidence="1" type="ORF">IPP15_23210</name>
</gene>
<evidence type="ECO:0000313" key="1">
    <source>
        <dbReference type="EMBL" id="MBK9985222.1"/>
    </source>
</evidence>
<dbReference type="Proteomes" id="UP000808337">
    <property type="component" value="Unassembled WGS sequence"/>
</dbReference>
<accession>A0A9D7T066</accession>
<protein>
    <submittedName>
        <fullName evidence="1">Uncharacterized protein</fullName>
    </submittedName>
</protein>
<name>A0A9D7T066_9BACT</name>